<evidence type="ECO:0000256" key="8">
    <source>
        <dbReference type="ARBA" id="ARBA00023224"/>
    </source>
</evidence>
<accession>E2A3X3</accession>
<keyword evidence="3 9" id="KW-0812">Transmembrane</keyword>
<dbReference type="PANTHER" id="PTHR21137">
    <property type="entry name" value="ODORANT RECEPTOR"/>
    <property type="match status" value="1"/>
</dbReference>
<dbReference type="EMBL" id="GL436519">
    <property type="protein sequence ID" value="EFN71825.1"/>
    <property type="molecule type" value="Genomic_DNA"/>
</dbReference>
<protein>
    <submittedName>
        <fullName evidence="10">Putative odorant receptor 22c</fullName>
    </submittedName>
</protein>
<gene>
    <name evidence="10" type="ORF">EAG_13650</name>
</gene>
<dbReference type="PANTHER" id="PTHR21137:SF42">
    <property type="entry name" value="ODORANT RECEPTOR 83A"/>
    <property type="match status" value="1"/>
</dbReference>
<feature type="transmembrane region" description="Helical" evidence="9">
    <location>
        <begin position="1518"/>
        <end position="1543"/>
    </location>
</feature>
<dbReference type="STRING" id="104421.E2A3X3"/>
<keyword evidence="2" id="KW-0716">Sensory transduction</keyword>
<feature type="transmembrane region" description="Helical" evidence="9">
    <location>
        <begin position="440"/>
        <end position="460"/>
    </location>
</feature>
<dbReference type="GO" id="GO:0004984">
    <property type="term" value="F:olfactory receptor activity"/>
    <property type="evidence" value="ECO:0007669"/>
    <property type="project" value="InterPro"/>
</dbReference>
<feature type="transmembrane region" description="Helical" evidence="9">
    <location>
        <begin position="309"/>
        <end position="328"/>
    </location>
</feature>
<keyword evidence="7 10" id="KW-0675">Receptor</keyword>
<evidence type="ECO:0000256" key="6">
    <source>
        <dbReference type="ARBA" id="ARBA00023136"/>
    </source>
</evidence>
<dbReference type="OrthoDB" id="6765072at2759"/>
<feature type="transmembrane region" description="Helical" evidence="9">
    <location>
        <begin position="1702"/>
        <end position="1731"/>
    </location>
</feature>
<feature type="transmembrane region" description="Helical" evidence="9">
    <location>
        <begin position="1174"/>
        <end position="1195"/>
    </location>
</feature>
<feature type="transmembrane region" description="Helical" evidence="9">
    <location>
        <begin position="860"/>
        <end position="879"/>
    </location>
</feature>
<feature type="transmembrane region" description="Helical" evidence="9">
    <location>
        <begin position="127"/>
        <end position="150"/>
    </location>
</feature>
<feature type="transmembrane region" description="Helical" evidence="9">
    <location>
        <begin position="1992"/>
        <end position="2015"/>
    </location>
</feature>
<evidence type="ECO:0000313" key="11">
    <source>
        <dbReference type="Proteomes" id="UP000000311"/>
    </source>
</evidence>
<feature type="transmembrane region" description="Helical" evidence="9">
    <location>
        <begin position="1072"/>
        <end position="1098"/>
    </location>
</feature>
<keyword evidence="8" id="KW-0807">Transducer</keyword>
<organism evidence="11">
    <name type="scientific">Camponotus floridanus</name>
    <name type="common">Florida carpenter ant</name>
    <dbReference type="NCBI Taxonomy" id="104421"/>
    <lineage>
        <taxon>Eukaryota</taxon>
        <taxon>Metazoa</taxon>
        <taxon>Ecdysozoa</taxon>
        <taxon>Arthropoda</taxon>
        <taxon>Hexapoda</taxon>
        <taxon>Insecta</taxon>
        <taxon>Pterygota</taxon>
        <taxon>Neoptera</taxon>
        <taxon>Endopterygota</taxon>
        <taxon>Hymenoptera</taxon>
        <taxon>Apocrita</taxon>
        <taxon>Aculeata</taxon>
        <taxon>Formicoidea</taxon>
        <taxon>Formicidae</taxon>
        <taxon>Formicinae</taxon>
        <taxon>Camponotus</taxon>
    </lineage>
</organism>
<feature type="transmembrane region" description="Helical" evidence="9">
    <location>
        <begin position="1324"/>
        <end position="1347"/>
    </location>
</feature>
<proteinExistence type="predicted"/>
<dbReference type="Proteomes" id="UP000000311">
    <property type="component" value="Unassembled WGS sequence"/>
</dbReference>
<evidence type="ECO:0000256" key="1">
    <source>
        <dbReference type="ARBA" id="ARBA00004141"/>
    </source>
</evidence>
<evidence type="ECO:0000313" key="10">
    <source>
        <dbReference type="EMBL" id="EFN71825.1"/>
    </source>
</evidence>
<evidence type="ECO:0000256" key="3">
    <source>
        <dbReference type="ARBA" id="ARBA00022692"/>
    </source>
</evidence>
<dbReference type="InterPro" id="IPR004117">
    <property type="entry name" value="7tm6_olfct_rcpt"/>
</dbReference>
<sequence>MIATTTISPSLKIGLQLLGMWPDVPYSAVYWLMFMSSMLIIQYFQYLYVMGHLKMNELSDLVDSLPATLDYTLTLFKMISLWIHRRVLHKILIAVDNDWHECVNVEQHFHVMTIKASISHFCSNAMLSFNAIAGVLYVLSDYMIHFVSLVDDYNDTLRQLPIKIELPFEYEQSPIFELLVVILFLHTMLHSKSIADAAYETFWYNMPSSQSKVMTFIIMRSNKRLAITAGKMTDMSFEAFSSLSELSNLVDGLSSTLESSLMFIKVASLWKHRRILHQLLAAMDNDWRECNDVHQHLNIMTIKAGISHFCSNAMFSFNTFASVLYLLGDYVIRFVYLTKDYNNSLRQFPVKAQFPFETEQSPIFELLVLGLFLHVMSDSFTIAIVNGLIFSLRHSRGNRPTSRHRETLFSDSMRATSISTSVEFGFRFVGIWPGLPYGTFTWYTFMTSIVIAMYFEYVYIFDHFDIDDISNLIDALSIALACSLSFLKIFYDILLAMDEDWSDVLNHDRSMLHTMSSNANLSRRCSNVLISINATAAVCYAATSFTRRSISLEENFNDSLRVLPLKMQFPFEVNASPFFELLAVAQFFHVVSVAALTATINCMIITLVLHVSGQIDILRRDLLAICCDEDSQRDSIITSIKHLITRHQRIITFSDNIEELYSDIALMQFLSNTVVICCIGFTIISSLAKDGGTEVLLKSAIFYVAVTLEAFIFCFVGEYLSAKSKSIGDAAYESLWYYMTPADCRIILFVILRSQKRLTITAGNVMDLSLEGFTTSEAFLFEDRMDSKIDSIILDGTVSRSIEIGLRMIGVWPDSSYAFLHRAFWMITLMMAQTFQYRYFVVHIRTDDLSHLMDGLSTTMSYSLLLLKLTIFWINRRIFHDILMMMARDRSECATDWAVCSMSRTIYVSHRSSNLIIGLYSMSVFLYGTGVLVAHADETDDDEVDDVQLTVPARELFLKMELPFESNVSPVYEVVMVTQFFHQLAAATIVGVLNALIVSLGRMIGDAAYEAKWYNLSPTQSRILLLLILRSQRKLTITIGKFMDLSLERFTTNEMQSMTTVSRSVEFGLRAIGVWPGTSCAILFEVLSISSMVIFQIFQYRYAIVNFGQEDFTLLMDALSVTFAYTLLLIKMIIFALNARLLNKIIEHVVKDWEECNILDKYTMTRMAYISRRFSNMIIFSHTISVFLYATGALLKQKDDNQTDARELIVKMELPFEIEMLSTPIYVTILITQFLHQSSAAAMVGVLNSFLITLSEMIGDAVYKSNWYELSPSQNRDILLMIIRSQKHLTLTIGKVADLSLKQFADTFQYQHLIMHISEKNLPLLMDVLSATITYSLLLVKLIIFAFNASLLNKIITVMVDDWKEREISDNYTMTRIAYISRRISNFIIVSHALSVFLYATGTLLRHRNDNQTDTRELILKMELPFAIDSTSIYVAVLVIQFVHQTSAASMAGVMNSLLITLVLHVGGQIDIVREKLSKISRKSIERSTSDSIVKTLIVRHQRIISLSKNIEALFSNIALIQFVSNTLVICCLGFIIVISIGVPGESAVLVKSVLFYILISLEAFVLCFVGEHLSMKSEMIGDAAYESLWYELNPNQNRDIFFIILRSQKHLTLTVGKVMDLSLKQFASFVHQTSAASTEGVLNSLLITLVLHACGQIDIVRQKLREITRKNIEQDATESIMKMLIIRHQKIISFSKNIENLFSIIALIHFVSNTLIICCLGFLIVVSRMIGDAAYESLWYESNSNQNRDVLLMMIRSQKHLTLTVGKFADLSLQQFANIFQYRYLIMHFGEEDIFILMDVLSITLAYSLMFIKLIIFTFNAHLLHEIIACVVEDWKRHDVSEKYTMARVAYFCYRLSNLIITIYAMSVFVYASGALIRYKSSNQTDARELLVKMELPFEIKSTSIYIAILITQFIHQMSTASTEGVLNSLLISLVLHVCGQIDIVQQKLNEITRQSIEQGAAKGIMKKVIVRHQKIISFCNNIEGLFSNIALIHFVSNILVICCLGFLIVISIGVPGGSIVLVKSVLFYVAICLGAFIFCFVGEYLSTKSRMIGDAAYKSLWYESNSNQHRDVLIMILRSQKQLTLTVGKFVDLSLQQFTDIVKASASYVSVLHAMY</sequence>
<evidence type="ECO:0000256" key="2">
    <source>
        <dbReference type="ARBA" id="ARBA00022606"/>
    </source>
</evidence>
<dbReference type="GO" id="GO:0005549">
    <property type="term" value="F:odorant binding"/>
    <property type="evidence" value="ECO:0007669"/>
    <property type="project" value="InterPro"/>
</dbReference>
<evidence type="ECO:0000256" key="5">
    <source>
        <dbReference type="ARBA" id="ARBA00022989"/>
    </source>
</evidence>
<feature type="transmembrane region" description="Helical" evidence="9">
    <location>
        <begin position="1795"/>
        <end position="1817"/>
    </location>
</feature>
<keyword evidence="11" id="KW-1185">Reference proteome</keyword>
<feature type="transmembrane region" description="Helical" evidence="9">
    <location>
        <begin position="823"/>
        <end position="840"/>
    </location>
</feature>
<comment type="subcellular location">
    <subcellularLocation>
        <location evidence="1">Membrane</location>
        <topology evidence="1">Multi-pass membrane protein</topology>
    </subcellularLocation>
</comment>
<dbReference type="Pfam" id="PF02949">
    <property type="entry name" value="7tm_6"/>
    <property type="match status" value="7"/>
</dbReference>
<feature type="transmembrane region" description="Helical" evidence="9">
    <location>
        <begin position="914"/>
        <end position="936"/>
    </location>
</feature>
<feature type="transmembrane region" description="Helical" evidence="9">
    <location>
        <begin position="1426"/>
        <end position="1444"/>
    </location>
</feature>
<feature type="transmembrane region" description="Helical" evidence="9">
    <location>
        <begin position="700"/>
        <end position="720"/>
    </location>
</feature>
<keyword evidence="5 9" id="KW-1133">Transmembrane helix</keyword>
<keyword evidence="4" id="KW-0552">Olfaction</keyword>
<feature type="transmembrane region" description="Helical" evidence="9">
    <location>
        <begin position="980"/>
        <end position="1000"/>
    </location>
</feature>
<feature type="transmembrane region" description="Helical" evidence="9">
    <location>
        <begin position="1857"/>
        <end position="1878"/>
    </location>
</feature>
<evidence type="ECO:0000256" key="4">
    <source>
        <dbReference type="ARBA" id="ARBA00022725"/>
    </source>
</evidence>
<feature type="transmembrane region" description="Helical" evidence="9">
    <location>
        <begin position="587"/>
        <end position="611"/>
    </location>
</feature>
<dbReference type="GO" id="GO:0007165">
    <property type="term" value="P:signal transduction"/>
    <property type="evidence" value="ECO:0007669"/>
    <property type="project" value="UniProtKB-KW"/>
</dbReference>
<reference evidence="10 11" key="1">
    <citation type="journal article" date="2010" name="Science">
        <title>Genomic comparison of the ants Camponotus floridanus and Harpegnathos saltator.</title>
        <authorList>
            <person name="Bonasio R."/>
            <person name="Zhang G."/>
            <person name="Ye C."/>
            <person name="Mutti N.S."/>
            <person name="Fang X."/>
            <person name="Qin N."/>
            <person name="Donahue G."/>
            <person name="Yang P."/>
            <person name="Li Q."/>
            <person name="Li C."/>
            <person name="Zhang P."/>
            <person name="Huang Z."/>
            <person name="Berger S.L."/>
            <person name="Reinberg D."/>
            <person name="Wang J."/>
            <person name="Liebig J."/>
        </authorList>
    </citation>
    <scope>NUCLEOTIDE SEQUENCE [LARGE SCALE GENOMIC DNA]</scope>
    <source>
        <strain evidence="11">C129</strain>
    </source>
</reference>
<dbReference type="InParanoid" id="E2A3X3"/>
<name>E2A3X3_CAMFO</name>
<dbReference type="OMA" id="FWINRRI"/>
<feature type="transmembrane region" description="Helical" evidence="9">
    <location>
        <begin position="1384"/>
        <end position="1405"/>
    </location>
</feature>
<evidence type="ECO:0000256" key="7">
    <source>
        <dbReference type="ARBA" id="ARBA00023170"/>
    </source>
</evidence>
<feature type="transmembrane region" description="Helical" evidence="9">
    <location>
        <begin position="669"/>
        <end position="688"/>
    </location>
</feature>
<feature type="transmembrane region" description="Helical" evidence="9">
    <location>
        <begin position="366"/>
        <end position="392"/>
    </location>
</feature>
<evidence type="ECO:0000256" key="9">
    <source>
        <dbReference type="SAM" id="Phobius"/>
    </source>
</evidence>
<dbReference type="GO" id="GO:0005886">
    <property type="term" value="C:plasma membrane"/>
    <property type="evidence" value="ECO:0007669"/>
    <property type="project" value="UniProtKB-SubCell"/>
</dbReference>
<keyword evidence="6 9" id="KW-0472">Membrane</keyword>
<feature type="transmembrane region" description="Helical" evidence="9">
    <location>
        <begin position="1118"/>
        <end position="1137"/>
    </location>
</feature>
<feature type="transmembrane region" description="Helical" evidence="9">
    <location>
        <begin position="1549"/>
        <end position="1570"/>
    </location>
</feature>
<feature type="transmembrane region" description="Helical" evidence="9">
    <location>
        <begin position="2027"/>
        <end position="2047"/>
    </location>
</feature>
<feature type="transmembrane region" description="Helical" evidence="9">
    <location>
        <begin position="28"/>
        <end position="49"/>
    </location>
</feature>